<dbReference type="Proteomes" id="UP000823399">
    <property type="component" value="Unassembled WGS sequence"/>
</dbReference>
<accession>A0A9P7F1F0</accession>
<name>A0A9P7F1F0_9AGAM</name>
<keyword evidence="3" id="KW-1185">Reference proteome</keyword>
<organism evidence="2 3">
    <name type="scientific">Suillus discolor</name>
    <dbReference type="NCBI Taxonomy" id="1912936"/>
    <lineage>
        <taxon>Eukaryota</taxon>
        <taxon>Fungi</taxon>
        <taxon>Dikarya</taxon>
        <taxon>Basidiomycota</taxon>
        <taxon>Agaricomycotina</taxon>
        <taxon>Agaricomycetes</taxon>
        <taxon>Agaricomycetidae</taxon>
        <taxon>Boletales</taxon>
        <taxon>Suillineae</taxon>
        <taxon>Suillaceae</taxon>
        <taxon>Suillus</taxon>
    </lineage>
</organism>
<reference evidence="2" key="1">
    <citation type="journal article" date="2020" name="New Phytol.">
        <title>Comparative genomics reveals dynamic genome evolution in host specialist ectomycorrhizal fungi.</title>
        <authorList>
            <person name="Lofgren L.A."/>
            <person name="Nguyen N.H."/>
            <person name="Vilgalys R."/>
            <person name="Ruytinx J."/>
            <person name="Liao H.L."/>
            <person name="Branco S."/>
            <person name="Kuo A."/>
            <person name="LaButti K."/>
            <person name="Lipzen A."/>
            <person name="Andreopoulos W."/>
            <person name="Pangilinan J."/>
            <person name="Riley R."/>
            <person name="Hundley H."/>
            <person name="Na H."/>
            <person name="Barry K."/>
            <person name="Grigoriev I.V."/>
            <person name="Stajich J.E."/>
            <person name="Kennedy P.G."/>
        </authorList>
    </citation>
    <scope>NUCLEOTIDE SEQUENCE</scope>
    <source>
        <strain evidence="2">FC423</strain>
    </source>
</reference>
<feature type="compositionally biased region" description="Basic and acidic residues" evidence="1">
    <location>
        <begin position="1"/>
        <end position="10"/>
    </location>
</feature>
<proteinExistence type="predicted"/>
<evidence type="ECO:0000313" key="2">
    <source>
        <dbReference type="EMBL" id="KAG2101877.1"/>
    </source>
</evidence>
<dbReference type="AlphaFoldDB" id="A0A9P7F1F0"/>
<dbReference type="EMBL" id="JABBWM010000049">
    <property type="protein sequence ID" value="KAG2101877.1"/>
    <property type="molecule type" value="Genomic_DNA"/>
</dbReference>
<feature type="region of interest" description="Disordered" evidence="1">
    <location>
        <begin position="1"/>
        <end position="25"/>
    </location>
</feature>
<dbReference type="OrthoDB" id="10631287at2759"/>
<dbReference type="RefSeq" id="XP_041290042.1">
    <property type="nucleotide sequence ID" value="XM_041433944.1"/>
</dbReference>
<evidence type="ECO:0000313" key="3">
    <source>
        <dbReference type="Proteomes" id="UP000823399"/>
    </source>
</evidence>
<comment type="caution">
    <text evidence="2">The sequence shown here is derived from an EMBL/GenBank/DDBJ whole genome shotgun (WGS) entry which is preliminary data.</text>
</comment>
<protein>
    <submittedName>
        <fullName evidence="2">Uncharacterized protein</fullName>
    </submittedName>
</protein>
<dbReference type="GeneID" id="64696203"/>
<sequence length="261" mass="29514">MCKRYQKSDCDNEELTQPEIGKQQPRMAIMSMAERTPHLESSLHVLRVGKNKSVPPELAVSYGLLVRSSGWMGSSSWLLRVMVILSGVVQGTSSNRQSAWQLQTECKSQRQQFDVETEVVTVEVEVDNGSEWFGLAEPERDNGGRPRTENHFPVRFWLVCMMCHHKGTAFFKLVSLQPTDLGISNFALSEEEYVQAKQKVVQYKAKGTFSIKRSMANTRISILIDVIARNGCMIPMFCKARGSRIEHAQRLKTTTIIILST</sequence>
<gene>
    <name evidence="2" type="ORF">F5147DRAFT_655190</name>
</gene>
<evidence type="ECO:0000256" key="1">
    <source>
        <dbReference type="SAM" id="MobiDB-lite"/>
    </source>
</evidence>